<dbReference type="Pfam" id="PF13839">
    <property type="entry name" value="PC-Esterase"/>
    <property type="match status" value="1"/>
</dbReference>
<evidence type="ECO:0000256" key="1">
    <source>
        <dbReference type="ARBA" id="ARBA00007727"/>
    </source>
</evidence>
<organism evidence="3 4">
    <name type="scientific">Senna tora</name>
    <dbReference type="NCBI Taxonomy" id="362788"/>
    <lineage>
        <taxon>Eukaryota</taxon>
        <taxon>Viridiplantae</taxon>
        <taxon>Streptophyta</taxon>
        <taxon>Embryophyta</taxon>
        <taxon>Tracheophyta</taxon>
        <taxon>Spermatophyta</taxon>
        <taxon>Magnoliopsida</taxon>
        <taxon>eudicotyledons</taxon>
        <taxon>Gunneridae</taxon>
        <taxon>Pentapetalae</taxon>
        <taxon>rosids</taxon>
        <taxon>fabids</taxon>
        <taxon>Fabales</taxon>
        <taxon>Fabaceae</taxon>
        <taxon>Caesalpinioideae</taxon>
        <taxon>Cassia clade</taxon>
        <taxon>Senna</taxon>
    </lineage>
</organism>
<reference evidence="3" key="1">
    <citation type="submission" date="2020-09" db="EMBL/GenBank/DDBJ databases">
        <title>Genome-Enabled Discovery of Anthraquinone Biosynthesis in Senna tora.</title>
        <authorList>
            <person name="Kang S.-H."/>
            <person name="Pandey R.P."/>
            <person name="Lee C.-M."/>
            <person name="Sim J.-S."/>
            <person name="Jeong J.-T."/>
            <person name="Choi B.-S."/>
            <person name="Jung M."/>
            <person name="Ginzburg D."/>
            <person name="Zhao K."/>
            <person name="Won S.Y."/>
            <person name="Oh T.-J."/>
            <person name="Yu Y."/>
            <person name="Kim N.-H."/>
            <person name="Lee O.R."/>
            <person name="Lee T.-H."/>
            <person name="Bashyal P."/>
            <person name="Kim T.-S."/>
            <person name="Lee W.-H."/>
            <person name="Kawkins C."/>
            <person name="Kim C.-K."/>
            <person name="Kim J.S."/>
            <person name="Ahn B.O."/>
            <person name="Rhee S.Y."/>
            <person name="Sohng J.K."/>
        </authorList>
    </citation>
    <scope>NUCLEOTIDE SEQUENCE</scope>
    <source>
        <tissue evidence="3">Leaf</tissue>
    </source>
</reference>
<dbReference type="GO" id="GO:0005794">
    <property type="term" value="C:Golgi apparatus"/>
    <property type="evidence" value="ECO:0007669"/>
    <property type="project" value="TreeGrafter"/>
</dbReference>
<dbReference type="OrthoDB" id="630188at2759"/>
<dbReference type="AlphaFoldDB" id="A0A834SHH0"/>
<gene>
    <name evidence="3" type="ORF">G2W53_043269</name>
</gene>
<evidence type="ECO:0000313" key="3">
    <source>
        <dbReference type="EMBL" id="KAF7804158.1"/>
    </source>
</evidence>
<sequence length="129" mass="15185">MDGHRLLHMLRGKRLVFVGDSLNRNMWESLICILRNSVKNKKRVYEANGRVHFRGEASYSFIFKDYSFSVELFVSPFLVQEWEMPDKNGTKKQTLRLDLVGRSSDQYKDADIIIFNTGHWWTHDKTSKG</sequence>
<comment type="caution">
    <text evidence="3">The sequence shown here is derived from an EMBL/GenBank/DDBJ whole genome shotgun (WGS) entry which is preliminary data.</text>
</comment>
<evidence type="ECO:0000313" key="4">
    <source>
        <dbReference type="Proteomes" id="UP000634136"/>
    </source>
</evidence>
<keyword evidence="4" id="KW-1185">Reference proteome</keyword>
<protein>
    <submittedName>
        <fullName evidence="3">Protein trichome birefringence</fullName>
    </submittedName>
</protein>
<name>A0A834SHH0_9FABA</name>
<dbReference type="Proteomes" id="UP000634136">
    <property type="component" value="Unassembled WGS sequence"/>
</dbReference>
<feature type="domain" description="Trichome birefringence-like C-terminal" evidence="2">
    <location>
        <begin position="2"/>
        <end position="126"/>
    </location>
</feature>
<dbReference type="InterPro" id="IPR029962">
    <property type="entry name" value="TBL"/>
</dbReference>
<dbReference type="GO" id="GO:0016413">
    <property type="term" value="F:O-acetyltransferase activity"/>
    <property type="evidence" value="ECO:0007669"/>
    <property type="project" value="InterPro"/>
</dbReference>
<dbReference type="EMBL" id="JAAIUW010000013">
    <property type="protein sequence ID" value="KAF7804158.1"/>
    <property type="molecule type" value="Genomic_DNA"/>
</dbReference>
<accession>A0A834SHH0</accession>
<comment type="similarity">
    <text evidence="1">Belongs to the PC-esterase family. TBL subfamily.</text>
</comment>
<dbReference type="InterPro" id="IPR026057">
    <property type="entry name" value="TBL_C"/>
</dbReference>
<dbReference type="PANTHER" id="PTHR32285:SF22">
    <property type="entry name" value="PROTEIN TRICHOME BIREFRINGENCE"/>
    <property type="match status" value="1"/>
</dbReference>
<evidence type="ECO:0000259" key="2">
    <source>
        <dbReference type="Pfam" id="PF13839"/>
    </source>
</evidence>
<proteinExistence type="inferred from homology"/>
<dbReference type="PANTHER" id="PTHR32285">
    <property type="entry name" value="PROTEIN TRICHOME BIREFRINGENCE-LIKE 9-RELATED"/>
    <property type="match status" value="1"/>
</dbReference>